<accession>A0ABR6SHG3</accession>
<feature type="signal peptide" evidence="2">
    <location>
        <begin position="1"/>
        <end position="21"/>
    </location>
</feature>
<name>A0ABR6SHG3_ANAVA</name>
<dbReference type="Pfam" id="PF13355">
    <property type="entry name" value="ARC6-like_IMS"/>
    <property type="match status" value="1"/>
</dbReference>
<dbReference type="EMBL" id="JACKZP010000303">
    <property type="protein sequence ID" value="MBC1305821.1"/>
    <property type="molecule type" value="Genomic_DNA"/>
</dbReference>
<gene>
    <name evidence="4" type="ORF">GNE12_28460</name>
</gene>
<keyword evidence="4" id="KW-0614">Plasmid</keyword>
<sequence length="305" mass="33475">MKRIICYLTLLIISGCQQVTTSAPVASTCPEKPANTLAEKDVQEIVLDEQTLSKSGQASANKSIGYKFAAKSGQKFSFSTDTDICVWLYTPDSQILNGGDLPQTGKYILQVAALNGSKTFDMKMTLGILQASTSPTATPSDSITPSPTSVIPTPTPTPTPTPILTPTSGADLTQEQALNIVKEWYAAKPQVFAPPFDTSLVDKLATGKLYEKTTSSDPDIGPIAWLKASNSYYKYNQSEIRNVIEFANSGKQPYIKVRVFEELYLYGRNGNIDRQNSGSYQGNFIYFFEKDSNGVWKIYDYSKVN</sequence>
<feature type="chain" id="PRO_5046068360" evidence="2">
    <location>
        <begin position="22"/>
        <end position="305"/>
    </location>
</feature>
<dbReference type="RefSeq" id="WP_011316643.1">
    <property type="nucleotide sequence ID" value="NZ_JACKZP010000303.1"/>
</dbReference>
<keyword evidence="2" id="KW-0732">Signal</keyword>
<keyword evidence="5" id="KW-1185">Reference proteome</keyword>
<feature type="compositionally biased region" description="Low complexity" evidence="1">
    <location>
        <begin position="133"/>
        <end position="152"/>
    </location>
</feature>
<dbReference type="Proteomes" id="UP000570851">
    <property type="component" value="Unassembled WGS sequence"/>
</dbReference>
<proteinExistence type="predicted"/>
<evidence type="ECO:0000259" key="3">
    <source>
        <dbReference type="Pfam" id="PF13355"/>
    </source>
</evidence>
<dbReference type="InterPro" id="IPR025344">
    <property type="entry name" value="CDP1-like_IMS"/>
</dbReference>
<evidence type="ECO:0000256" key="1">
    <source>
        <dbReference type="SAM" id="MobiDB-lite"/>
    </source>
</evidence>
<feature type="domain" description="Plastid division protein CDP1-like IMS" evidence="3">
    <location>
        <begin position="177"/>
        <end position="298"/>
    </location>
</feature>
<organism evidence="4 5">
    <name type="scientific">Trichormus variabilis N2B</name>
    <dbReference type="NCBI Taxonomy" id="2681315"/>
    <lineage>
        <taxon>Bacteria</taxon>
        <taxon>Bacillati</taxon>
        <taxon>Cyanobacteriota</taxon>
        <taxon>Cyanophyceae</taxon>
        <taxon>Nostocales</taxon>
        <taxon>Nostocaceae</taxon>
        <taxon>Trichormus</taxon>
    </lineage>
</organism>
<evidence type="ECO:0000313" key="5">
    <source>
        <dbReference type="Proteomes" id="UP000570851"/>
    </source>
</evidence>
<feature type="region of interest" description="Disordered" evidence="1">
    <location>
        <begin position="133"/>
        <end position="161"/>
    </location>
</feature>
<evidence type="ECO:0000313" key="4">
    <source>
        <dbReference type="EMBL" id="MBC1305821.1"/>
    </source>
</evidence>
<evidence type="ECO:0000256" key="2">
    <source>
        <dbReference type="SAM" id="SignalP"/>
    </source>
</evidence>
<protein>
    <submittedName>
        <fullName evidence="4">ARC6/PARC6 family protein</fullName>
    </submittedName>
</protein>
<reference evidence="4 5" key="1">
    <citation type="submission" date="2019-11" db="EMBL/GenBank/DDBJ databases">
        <title>Comparison of genomes from free-living endosymbiotic cyanobacteria isolated from Azolla.</title>
        <authorList>
            <person name="Thiel T."/>
            <person name="Pratte B."/>
        </authorList>
    </citation>
    <scope>NUCLEOTIDE SEQUENCE [LARGE SCALE GENOMIC DNA]</scope>
    <source>
        <strain evidence="4 5">N2B</strain>
        <plasmid evidence="4">pN2B-B</plasmid>
    </source>
</reference>
<geneLocation type="plasmid" evidence="4">
    <name>pN2B-B</name>
</geneLocation>
<dbReference type="PROSITE" id="PS51257">
    <property type="entry name" value="PROKAR_LIPOPROTEIN"/>
    <property type="match status" value="1"/>
</dbReference>
<comment type="caution">
    <text evidence="4">The sequence shown here is derived from an EMBL/GenBank/DDBJ whole genome shotgun (WGS) entry which is preliminary data.</text>
</comment>
<dbReference type="GeneID" id="58727522"/>